<dbReference type="GO" id="GO:0003700">
    <property type="term" value="F:DNA-binding transcription factor activity"/>
    <property type="evidence" value="ECO:0007669"/>
    <property type="project" value="InterPro"/>
</dbReference>
<dbReference type="InterPro" id="IPR036388">
    <property type="entry name" value="WH-like_DNA-bd_sf"/>
</dbReference>
<dbReference type="PANTHER" id="PTHR30363:SF4">
    <property type="entry name" value="GLYCEROL-3-PHOSPHATE REGULON REPRESSOR"/>
    <property type="match status" value="1"/>
</dbReference>
<dbReference type="InterPro" id="IPR001034">
    <property type="entry name" value="DeoR_HTH"/>
</dbReference>
<dbReference type="GO" id="GO:0003677">
    <property type="term" value="F:DNA binding"/>
    <property type="evidence" value="ECO:0007669"/>
    <property type="project" value="UniProtKB-KW"/>
</dbReference>
<dbReference type="Pfam" id="PF00455">
    <property type="entry name" value="DeoRC"/>
    <property type="match status" value="1"/>
</dbReference>
<dbReference type="SMART" id="SM01134">
    <property type="entry name" value="DeoRC"/>
    <property type="match status" value="1"/>
</dbReference>
<evidence type="ECO:0000256" key="2">
    <source>
        <dbReference type="ARBA" id="ARBA00023015"/>
    </source>
</evidence>
<dbReference type="PROSITE" id="PS51000">
    <property type="entry name" value="HTH_DEOR_2"/>
    <property type="match status" value="1"/>
</dbReference>
<dbReference type="Gene3D" id="1.10.10.10">
    <property type="entry name" value="Winged helix-like DNA-binding domain superfamily/Winged helix DNA-binding domain"/>
    <property type="match status" value="1"/>
</dbReference>
<dbReference type="InterPro" id="IPR050313">
    <property type="entry name" value="Carb_Metab_HTH_regulators"/>
</dbReference>
<dbReference type="PROSITE" id="PS00894">
    <property type="entry name" value="HTH_DEOR_1"/>
    <property type="match status" value="1"/>
</dbReference>
<reference evidence="6 7" key="1">
    <citation type="submission" date="2016-12" db="EMBL/GenBank/DDBJ databases">
        <title>Diversity of luminous bacteria.</title>
        <authorList>
            <person name="Yoshizawa S."/>
            <person name="Kogure K."/>
        </authorList>
    </citation>
    <scope>NUCLEOTIDE SEQUENCE [LARGE SCALE GENOMIC DNA]</scope>
    <source>
        <strain evidence="6 7">LC1-200</strain>
    </source>
</reference>
<name>A0A2S7VKW6_PHOAN</name>
<dbReference type="OrthoDB" id="9814815at2"/>
<keyword evidence="1" id="KW-0678">Repressor</keyword>
<keyword evidence="4" id="KW-0804">Transcription</keyword>
<keyword evidence="2" id="KW-0805">Transcription regulation</keyword>
<evidence type="ECO:0000313" key="7">
    <source>
        <dbReference type="Proteomes" id="UP000238730"/>
    </source>
</evidence>
<dbReference type="InterPro" id="IPR014036">
    <property type="entry name" value="DeoR-like_C"/>
</dbReference>
<dbReference type="InterPro" id="IPR036390">
    <property type="entry name" value="WH_DNA-bd_sf"/>
</dbReference>
<dbReference type="Pfam" id="PF08220">
    <property type="entry name" value="HTH_DeoR"/>
    <property type="match status" value="1"/>
</dbReference>
<accession>A0A2S7VKW6</accession>
<dbReference type="InterPro" id="IPR037171">
    <property type="entry name" value="NagB/RpiA_transferase-like"/>
</dbReference>
<protein>
    <submittedName>
        <fullName evidence="6">RNA polymerase subunit sigma-70</fullName>
    </submittedName>
</protein>
<dbReference type="RefSeq" id="WP_105062532.1">
    <property type="nucleotide sequence ID" value="NZ_MSCJ01000003.1"/>
</dbReference>
<dbReference type="Proteomes" id="UP000238730">
    <property type="component" value="Unassembled WGS sequence"/>
</dbReference>
<evidence type="ECO:0000256" key="3">
    <source>
        <dbReference type="ARBA" id="ARBA00023125"/>
    </source>
</evidence>
<evidence type="ECO:0000256" key="1">
    <source>
        <dbReference type="ARBA" id="ARBA00022491"/>
    </source>
</evidence>
<dbReference type="SUPFAM" id="SSF46785">
    <property type="entry name" value="Winged helix' DNA-binding domain"/>
    <property type="match status" value="1"/>
</dbReference>
<dbReference type="SUPFAM" id="SSF100950">
    <property type="entry name" value="NagB/RpiA/CoA transferase-like"/>
    <property type="match status" value="1"/>
</dbReference>
<evidence type="ECO:0000313" key="6">
    <source>
        <dbReference type="EMBL" id="PQJ62759.1"/>
    </source>
</evidence>
<sequence length="255" mass="28575">MDDLSTRQQQIMTLIHKQEYCSIEELAQQFEITPQTIRRDINLLCQQGIAMRHHGGVGLPVTLSNRSYDARQITNKDEKQEIAKNVAKAIPNGCTLFLGIGTTIACIAEQLVNHQELRVVTNNFQAAHTLSKFENIETWIPSGRIRANGGDIVDDTVLNYFSQFAADIGIIGCAGISELPYASPQTTYSAEKKQAVAMEHELRESRVSQAILENSQQTWLVANHTKWQRKASTKVAPLCQFDRVFTNSTKENQLS</sequence>
<organism evidence="6 7">
    <name type="scientific">Photobacterium angustum</name>
    <dbReference type="NCBI Taxonomy" id="661"/>
    <lineage>
        <taxon>Bacteria</taxon>
        <taxon>Pseudomonadati</taxon>
        <taxon>Pseudomonadota</taxon>
        <taxon>Gammaproteobacteria</taxon>
        <taxon>Vibrionales</taxon>
        <taxon>Vibrionaceae</taxon>
        <taxon>Photobacterium</taxon>
    </lineage>
</organism>
<dbReference type="Gene3D" id="3.30.750.70">
    <property type="entry name" value="4-hydroxybutyrate coenzyme like domains"/>
    <property type="match status" value="1"/>
</dbReference>
<keyword evidence="3" id="KW-0238">DNA-binding</keyword>
<dbReference type="SMART" id="SM00420">
    <property type="entry name" value="HTH_DEOR"/>
    <property type="match status" value="1"/>
</dbReference>
<dbReference type="PRINTS" id="PR00037">
    <property type="entry name" value="HTHLACR"/>
</dbReference>
<dbReference type="InterPro" id="IPR018356">
    <property type="entry name" value="Tscrpt_reg_HTH_DeoR_CS"/>
</dbReference>
<proteinExistence type="predicted"/>
<evidence type="ECO:0000256" key="4">
    <source>
        <dbReference type="ARBA" id="ARBA00023163"/>
    </source>
</evidence>
<evidence type="ECO:0000259" key="5">
    <source>
        <dbReference type="PROSITE" id="PS51000"/>
    </source>
</evidence>
<dbReference type="PANTHER" id="PTHR30363">
    <property type="entry name" value="HTH-TYPE TRANSCRIPTIONAL REGULATOR SRLR-RELATED"/>
    <property type="match status" value="1"/>
</dbReference>
<comment type="caution">
    <text evidence="6">The sequence shown here is derived from an EMBL/GenBank/DDBJ whole genome shotgun (WGS) entry which is preliminary data.</text>
</comment>
<dbReference type="EMBL" id="MSCJ01000003">
    <property type="protein sequence ID" value="PQJ62759.1"/>
    <property type="molecule type" value="Genomic_DNA"/>
</dbReference>
<dbReference type="AlphaFoldDB" id="A0A2S7VKW6"/>
<gene>
    <name evidence="6" type="ORF">BTO08_21325</name>
</gene>
<feature type="domain" description="HTH deoR-type" evidence="5">
    <location>
        <begin position="4"/>
        <end position="59"/>
    </location>
</feature>